<dbReference type="Pfam" id="PF00535">
    <property type="entry name" value="Glycos_transf_2"/>
    <property type="match status" value="1"/>
</dbReference>
<protein>
    <recommendedName>
        <fullName evidence="1">Glycosyltransferase 2-like domain-containing protein</fullName>
    </recommendedName>
</protein>
<evidence type="ECO:0000313" key="3">
    <source>
        <dbReference type="Proteomes" id="UP000176893"/>
    </source>
</evidence>
<evidence type="ECO:0000259" key="1">
    <source>
        <dbReference type="Pfam" id="PF00535"/>
    </source>
</evidence>
<dbReference type="SUPFAM" id="SSF53448">
    <property type="entry name" value="Nucleotide-diphospho-sugar transferases"/>
    <property type="match status" value="1"/>
</dbReference>
<dbReference type="STRING" id="1802661.A2649_01095"/>
<dbReference type="PANTHER" id="PTHR43685">
    <property type="entry name" value="GLYCOSYLTRANSFERASE"/>
    <property type="match status" value="1"/>
</dbReference>
<dbReference type="Proteomes" id="UP000176893">
    <property type="component" value="Unassembled WGS sequence"/>
</dbReference>
<feature type="domain" description="Glycosyltransferase 2-like" evidence="1">
    <location>
        <begin position="7"/>
        <end position="169"/>
    </location>
</feature>
<dbReference type="PANTHER" id="PTHR43685:SF2">
    <property type="entry name" value="GLYCOSYLTRANSFERASE 2-LIKE DOMAIN-CONTAINING PROTEIN"/>
    <property type="match status" value="1"/>
</dbReference>
<name>A0A1F8EFZ5_9BACT</name>
<sequence length="295" mass="34812">MNNPKVSIVIPTYGRAEYIKNLIKSVRMSTPEESYEFVVVSSDLPESEKVKWLSQQSDVNLILADTRKEWQLRKRSPIYYTNIGIKRAKYEWIFLVNDDIRFDENWYKELQSLLADPKNSNVGMIIVLTHLGKVKYGPRLIKIGKTRKNGKDWKDLYLSDFSIISKSVMEQIGYFDEKLKWHGCGADNSLAVEFLTDKDTVISEKIKIDHLIANEGRDTNVTDEFTDFNYLLNKWNNWCKMNGCEYVWNVKIKPYTLYNRIINWTEGSIRKQLKTIRFYKKYILKNRTSKNKTQV</sequence>
<dbReference type="InterPro" id="IPR001173">
    <property type="entry name" value="Glyco_trans_2-like"/>
</dbReference>
<comment type="caution">
    <text evidence="2">The sequence shown here is derived from an EMBL/GenBank/DDBJ whole genome shotgun (WGS) entry which is preliminary data.</text>
</comment>
<reference evidence="2 3" key="1">
    <citation type="journal article" date="2016" name="Nat. Commun.">
        <title>Thousands of microbial genomes shed light on interconnected biogeochemical processes in an aquifer system.</title>
        <authorList>
            <person name="Anantharaman K."/>
            <person name="Brown C.T."/>
            <person name="Hug L.A."/>
            <person name="Sharon I."/>
            <person name="Castelle C.J."/>
            <person name="Probst A.J."/>
            <person name="Thomas B.C."/>
            <person name="Singh A."/>
            <person name="Wilkins M.J."/>
            <person name="Karaoz U."/>
            <person name="Brodie E.L."/>
            <person name="Williams K.H."/>
            <person name="Hubbard S.S."/>
            <person name="Banfield J.F."/>
        </authorList>
    </citation>
    <scope>NUCLEOTIDE SEQUENCE [LARGE SCALE GENOMIC DNA]</scope>
</reference>
<evidence type="ECO:0000313" key="2">
    <source>
        <dbReference type="EMBL" id="OGM98945.1"/>
    </source>
</evidence>
<dbReference type="InterPro" id="IPR050834">
    <property type="entry name" value="Glycosyltransf_2"/>
</dbReference>
<dbReference type="InterPro" id="IPR029044">
    <property type="entry name" value="Nucleotide-diphossugar_trans"/>
</dbReference>
<accession>A0A1F8EFZ5</accession>
<dbReference type="Gene3D" id="3.90.550.10">
    <property type="entry name" value="Spore Coat Polysaccharide Biosynthesis Protein SpsA, Chain A"/>
    <property type="match status" value="1"/>
</dbReference>
<dbReference type="AlphaFoldDB" id="A0A1F8EFZ5"/>
<gene>
    <name evidence="2" type="ORF">A2649_01095</name>
</gene>
<proteinExistence type="predicted"/>
<dbReference type="EMBL" id="MGJB01000006">
    <property type="protein sequence ID" value="OGM98945.1"/>
    <property type="molecule type" value="Genomic_DNA"/>
</dbReference>
<organism evidence="2 3">
    <name type="scientific">Candidatus Yanofskybacteria bacterium RIFCSPHIGHO2_01_FULL_41_26</name>
    <dbReference type="NCBI Taxonomy" id="1802661"/>
    <lineage>
        <taxon>Bacteria</taxon>
        <taxon>Candidatus Yanofskyibacteriota</taxon>
    </lineage>
</organism>